<evidence type="ECO:0000256" key="1">
    <source>
        <dbReference type="ARBA" id="ARBA00022737"/>
    </source>
</evidence>
<keyword evidence="5" id="KW-1185">Reference proteome</keyword>
<dbReference type="EMBL" id="CP093365">
    <property type="protein sequence ID" value="UQS83774.1"/>
    <property type="molecule type" value="Genomic_DNA"/>
</dbReference>
<dbReference type="PROSITE" id="PS50005">
    <property type="entry name" value="TPR"/>
    <property type="match status" value="1"/>
</dbReference>
<dbReference type="InterPro" id="IPR051012">
    <property type="entry name" value="CellSynth/LPSAsmb/PSIAsmb"/>
</dbReference>
<organism evidence="4 5">
    <name type="scientific">Bombilactobacillus thymidiniphilus</name>
    <dbReference type="NCBI Taxonomy" id="2923363"/>
    <lineage>
        <taxon>Bacteria</taxon>
        <taxon>Bacillati</taxon>
        <taxon>Bacillota</taxon>
        <taxon>Bacilli</taxon>
        <taxon>Lactobacillales</taxon>
        <taxon>Lactobacillaceae</taxon>
        <taxon>Bombilactobacillus</taxon>
    </lineage>
</organism>
<proteinExistence type="predicted"/>
<accession>A0ABY4PDL7</accession>
<feature type="repeat" description="TPR" evidence="3">
    <location>
        <begin position="133"/>
        <end position="166"/>
    </location>
</feature>
<dbReference type="Proteomes" id="UP000831947">
    <property type="component" value="Chromosome"/>
</dbReference>
<dbReference type="Pfam" id="PF13432">
    <property type="entry name" value="TPR_16"/>
    <property type="match status" value="1"/>
</dbReference>
<gene>
    <name evidence="4" type="ORF">MOO47_00795</name>
</gene>
<keyword evidence="1" id="KW-0677">Repeat</keyword>
<dbReference type="PANTHER" id="PTHR45586">
    <property type="entry name" value="TPR REPEAT-CONTAINING PROTEIN PA4667"/>
    <property type="match status" value="1"/>
</dbReference>
<keyword evidence="2 3" id="KW-0802">TPR repeat</keyword>
<dbReference type="RefSeq" id="WP_249512959.1">
    <property type="nucleotide sequence ID" value="NZ_CP093365.1"/>
</dbReference>
<name>A0ABY4PDL7_9LACO</name>
<dbReference type="InterPro" id="IPR019734">
    <property type="entry name" value="TPR_rpt"/>
</dbReference>
<evidence type="ECO:0000256" key="3">
    <source>
        <dbReference type="PROSITE-ProRule" id="PRU00339"/>
    </source>
</evidence>
<dbReference type="InterPro" id="IPR011990">
    <property type="entry name" value="TPR-like_helical_dom_sf"/>
</dbReference>
<evidence type="ECO:0000313" key="4">
    <source>
        <dbReference type="EMBL" id="UQS83774.1"/>
    </source>
</evidence>
<evidence type="ECO:0000313" key="5">
    <source>
        <dbReference type="Proteomes" id="UP000831947"/>
    </source>
</evidence>
<sequence length="220" mass="25374">MEQHAANLYQNNDKEEAIAYLAKKLQQDLDHPDWILQLASYLVDTDQLPDAEALLLQAKTMFPDLAAIDYNLAVIYFQVGKIDQAQTYLQQITDPDLLTDIYYLQAKIAQQQNKLPQALAYVLTAVDHNPQLVDNYLLAGDLLVQLQDFKQAQHYYHLALQLDESAASWFKLALTQLVLADDRYKTSFAKSKQLDAKYFGEHQKQLADIERYLQIHKKEE</sequence>
<dbReference type="PANTHER" id="PTHR45586:SF1">
    <property type="entry name" value="LIPOPOLYSACCHARIDE ASSEMBLY PROTEIN B"/>
    <property type="match status" value="1"/>
</dbReference>
<reference evidence="4 5" key="1">
    <citation type="journal article" date="2022" name="Int. J. Syst. Evol. Microbiol.">
        <title>Apilactobacillus apisilvae sp. nov., Nicolia spurrieriana gen. nov. sp. nov., Bombilactobacillus folatiphilus sp. nov. and Bombilactobacillus thymidiniphilus sp. nov., four new lactic acid bacterial isolates from stingless bees Tetragonula carbonaria and Austroplebeia australis.</title>
        <authorList>
            <person name="Oliphant S.A."/>
            <person name="Watson-Haigh N.S."/>
            <person name="Sumby K.M."/>
            <person name="Gardner J."/>
            <person name="Groom S."/>
            <person name="Jiranek V."/>
        </authorList>
    </citation>
    <scope>NUCLEOTIDE SEQUENCE [LARGE SCALE GENOMIC DNA]</scope>
    <source>
        <strain evidence="4 5">SG4_A1</strain>
    </source>
</reference>
<dbReference type="SMART" id="SM00028">
    <property type="entry name" value="TPR"/>
    <property type="match status" value="4"/>
</dbReference>
<evidence type="ECO:0000256" key="2">
    <source>
        <dbReference type="ARBA" id="ARBA00022803"/>
    </source>
</evidence>
<protein>
    <submittedName>
        <fullName evidence="4">Tetratricopeptide repeat protein</fullName>
    </submittedName>
</protein>
<dbReference type="Gene3D" id="1.25.40.10">
    <property type="entry name" value="Tetratricopeptide repeat domain"/>
    <property type="match status" value="2"/>
</dbReference>
<dbReference type="Pfam" id="PF13181">
    <property type="entry name" value="TPR_8"/>
    <property type="match status" value="1"/>
</dbReference>
<dbReference type="SUPFAM" id="SSF48452">
    <property type="entry name" value="TPR-like"/>
    <property type="match status" value="1"/>
</dbReference>